<keyword evidence="7" id="KW-0540">Nuclease</keyword>
<dbReference type="PANTHER" id="PTHR10642:SF26">
    <property type="entry name" value="RIBONUCLEASE H1"/>
    <property type="match status" value="1"/>
</dbReference>
<feature type="region of interest" description="Disordered" evidence="12">
    <location>
        <begin position="61"/>
        <end position="108"/>
    </location>
</feature>
<dbReference type="EMBL" id="AMCI01000962">
    <property type="protein sequence ID" value="EJX07131.1"/>
    <property type="molecule type" value="Genomic_DNA"/>
</dbReference>
<evidence type="ECO:0000256" key="3">
    <source>
        <dbReference type="ARBA" id="ARBA00004065"/>
    </source>
</evidence>
<dbReference type="InterPro" id="IPR009027">
    <property type="entry name" value="Ribosomal_bL9/RNase_H1_N"/>
</dbReference>
<evidence type="ECO:0000256" key="4">
    <source>
        <dbReference type="ARBA" id="ARBA00005300"/>
    </source>
</evidence>
<keyword evidence="9" id="KW-0255">Endonuclease</keyword>
<dbReference type="PIRSF" id="PIRSF037839">
    <property type="entry name" value="Ribonuclease_H"/>
    <property type="match status" value="1"/>
</dbReference>
<accession>J9D3C4</accession>
<comment type="cofactor">
    <cofactor evidence="2">
        <name>Mg(2+)</name>
        <dbReference type="ChEBI" id="CHEBI:18420"/>
    </cofactor>
</comment>
<dbReference type="Pfam" id="PF01693">
    <property type="entry name" value="Cauli_VI"/>
    <property type="match status" value="1"/>
</dbReference>
<evidence type="ECO:0000256" key="5">
    <source>
        <dbReference type="ARBA" id="ARBA00012180"/>
    </source>
</evidence>
<feature type="compositionally biased region" description="Low complexity" evidence="12">
    <location>
        <begin position="61"/>
        <end position="88"/>
    </location>
</feature>
<dbReference type="InterPro" id="IPR011320">
    <property type="entry name" value="RNase_H1_N"/>
</dbReference>
<sequence>MSKKAKYYVVWNGKEPGVYTTWEECQKQVVGVPEALYKSFPNEAEAQEAFAGCPSDYFQASHPTSKASSAPTSSVSTPSASRPVASSTMPTPSPSCDGVQNPPDWRHDTVLPLPPEVTAQAWAVDAACSGNPGPMEYRGVDLATGAVVFHYGPVHGTNNIGEFLAIVHALALLKQQGKVLTIYTDSRNALLWLKKKTCRTTLQRTARTEKLFDLIARAETWLRTHDYSDIPIRKWETARWGEVPADFGRK</sequence>
<gene>
    <name evidence="14" type="ORF">EVA_04753</name>
</gene>
<dbReference type="Gene3D" id="3.40.970.10">
    <property type="entry name" value="Ribonuclease H1, N-terminal domain"/>
    <property type="match status" value="1"/>
</dbReference>
<dbReference type="InterPro" id="IPR012337">
    <property type="entry name" value="RNaseH-like_sf"/>
</dbReference>
<evidence type="ECO:0000256" key="10">
    <source>
        <dbReference type="ARBA" id="ARBA00022801"/>
    </source>
</evidence>
<organism evidence="14">
    <name type="scientific">gut metagenome</name>
    <dbReference type="NCBI Taxonomy" id="749906"/>
    <lineage>
        <taxon>unclassified sequences</taxon>
        <taxon>metagenomes</taxon>
        <taxon>organismal metagenomes</taxon>
    </lineage>
</organism>
<comment type="caution">
    <text evidence="14">The sequence shown here is derived from an EMBL/GenBank/DDBJ whole genome shotgun (WGS) entry which is preliminary data.</text>
</comment>
<keyword evidence="10" id="KW-0378">Hydrolase</keyword>
<evidence type="ECO:0000256" key="9">
    <source>
        <dbReference type="ARBA" id="ARBA00022759"/>
    </source>
</evidence>
<dbReference type="Gene3D" id="3.30.420.10">
    <property type="entry name" value="Ribonuclease H-like superfamily/Ribonuclease H"/>
    <property type="match status" value="1"/>
</dbReference>
<evidence type="ECO:0000256" key="2">
    <source>
        <dbReference type="ARBA" id="ARBA00001946"/>
    </source>
</evidence>
<dbReference type="PANTHER" id="PTHR10642">
    <property type="entry name" value="RIBONUCLEASE H1"/>
    <property type="match status" value="1"/>
</dbReference>
<evidence type="ECO:0000256" key="7">
    <source>
        <dbReference type="ARBA" id="ARBA00022722"/>
    </source>
</evidence>
<dbReference type="GO" id="GO:0046872">
    <property type="term" value="F:metal ion binding"/>
    <property type="evidence" value="ECO:0007669"/>
    <property type="project" value="UniProtKB-KW"/>
</dbReference>
<dbReference type="InterPro" id="IPR002156">
    <property type="entry name" value="RNaseH_domain"/>
</dbReference>
<evidence type="ECO:0000256" key="8">
    <source>
        <dbReference type="ARBA" id="ARBA00022723"/>
    </source>
</evidence>
<proteinExistence type="inferred from homology"/>
<dbReference type="SUPFAM" id="SSF55658">
    <property type="entry name" value="L9 N-domain-like"/>
    <property type="match status" value="1"/>
</dbReference>
<protein>
    <recommendedName>
        <fullName evidence="6">Ribonuclease H</fullName>
        <ecNumber evidence="5">3.1.26.4</ecNumber>
    </recommendedName>
</protein>
<comment type="function">
    <text evidence="3">Endonuclease that specifically degrades the RNA of RNA-DNA hybrids.</text>
</comment>
<dbReference type="Pfam" id="PF00075">
    <property type="entry name" value="RNase_H"/>
    <property type="match status" value="1"/>
</dbReference>
<evidence type="ECO:0000259" key="13">
    <source>
        <dbReference type="PROSITE" id="PS50879"/>
    </source>
</evidence>
<feature type="domain" description="RNase H type-1" evidence="13">
    <location>
        <begin position="116"/>
        <end position="250"/>
    </location>
</feature>
<evidence type="ECO:0000256" key="1">
    <source>
        <dbReference type="ARBA" id="ARBA00000077"/>
    </source>
</evidence>
<evidence type="ECO:0000313" key="14">
    <source>
        <dbReference type="EMBL" id="EJX07131.1"/>
    </source>
</evidence>
<keyword evidence="11" id="KW-0460">Magnesium</keyword>
<dbReference type="AlphaFoldDB" id="J9D3C4"/>
<keyword evidence="8" id="KW-0479">Metal-binding</keyword>
<dbReference type="SUPFAM" id="SSF53098">
    <property type="entry name" value="Ribonuclease H-like"/>
    <property type="match status" value="1"/>
</dbReference>
<reference evidence="14" key="1">
    <citation type="journal article" date="2012" name="PLoS ONE">
        <title>Gene sets for utilization of primary and secondary nutrition supplies in the distal gut of endangered iberian lynx.</title>
        <authorList>
            <person name="Alcaide M."/>
            <person name="Messina E."/>
            <person name="Richter M."/>
            <person name="Bargiela R."/>
            <person name="Peplies J."/>
            <person name="Huws S.A."/>
            <person name="Newbold C.J."/>
            <person name="Golyshin P.N."/>
            <person name="Simon M.A."/>
            <person name="Lopez G."/>
            <person name="Yakimov M.M."/>
            <person name="Ferrer M."/>
        </authorList>
    </citation>
    <scope>NUCLEOTIDE SEQUENCE</scope>
</reference>
<dbReference type="InterPro" id="IPR050092">
    <property type="entry name" value="RNase_H"/>
</dbReference>
<dbReference type="InterPro" id="IPR037056">
    <property type="entry name" value="RNase_H1_N_sf"/>
</dbReference>
<dbReference type="InterPro" id="IPR017290">
    <property type="entry name" value="RNase_H_bac"/>
</dbReference>
<dbReference type="EC" id="3.1.26.4" evidence="5"/>
<evidence type="ECO:0000256" key="6">
    <source>
        <dbReference type="ARBA" id="ARBA00017721"/>
    </source>
</evidence>
<evidence type="ECO:0000256" key="12">
    <source>
        <dbReference type="SAM" id="MobiDB-lite"/>
    </source>
</evidence>
<comment type="catalytic activity">
    <reaction evidence="1">
        <text>Endonucleolytic cleavage to 5'-phosphomonoester.</text>
        <dbReference type="EC" id="3.1.26.4"/>
    </reaction>
</comment>
<comment type="similarity">
    <text evidence="4">Belongs to the RNase H family.</text>
</comment>
<dbReference type="InterPro" id="IPR036397">
    <property type="entry name" value="RNaseH_sf"/>
</dbReference>
<evidence type="ECO:0000256" key="11">
    <source>
        <dbReference type="ARBA" id="ARBA00022842"/>
    </source>
</evidence>
<dbReference type="PROSITE" id="PS50879">
    <property type="entry name" value="RNASE_H_1"/>
    <property type="match status" value="1"/>
</dbReference>
<name>J9D3C4_9ZZZZ</name>
<dbReference type="GO" id="GO:0004523">
    <property type="term" value="F:RNA-DNA hybrid ribonuclease activity"/>
    <property type="evidence" value="ECO:0007669"/>
    <property type="project" value="UniProtKB-EC"/>
</dbReference>
<dbReference type="GO" id="GO:0043137">
    <property type="term" value="P:DNA replication, removal of RNA primer"/>
    <property type="evidence" value="ECO:0007669"/>
    <property type="project" value="TreeGrafter"/>
</dbReference>
<dbReference type="FunFam" id="3.40.970.10:FF:000002">
    <property type="entry name" value="Ribonuclease H"/>
    <property type="match status" value="1"/>
</dbReference>
<dbReference type="GO" id="GO:0003676">
    <property type="term" value="F:nucleic acid binding"/>
    <property type="evidence" value="ECO:0007669"/>
    <property type="project" value="InterPro"/>
</dbReference>